<sequence>MDFAVAVHLREVNFTVETILPTYFSSQTIRQARISIRGFLVVMALLLKWCGTTAVAQSKPIVLQRIYFKDKVLANNLVGFCKEVKAKAVRLRVTRWDDGFLYHLSKIEFADSIEDWPATHWGQWQDKIVLFYSGADLDGICSITDTVPYKNLVQYSKTILPQIPPPPPRKFDPKHKRVWIKYGALDGLEWTFKVVNGREVFFRNNQSYDSEEDVPDVLPKVPDNDL</sequence>
<comment type="caution">
    <text evidence="1">The sequence shown here is derived from an EMBL/GenBank/DDBJ whole genome shotgun (WGS) entry which is preliminary data.</text>
</comment>
<reference evidence="1 2" key="1">
    <citation type="submission" date="2022-04" db="EMBL/GenBank/DDBJ databases">
        <title>Spirosoma sp. strain RP8 genome sequencing and assembly.</title>
        <authorList>
            <person name="Jung Y."/>
        </authorList>
    </citation>
    <scope>NUCLEOTIDE SEQUENCE [LARGE SCALE GENOMIC DNA]</scope>
    <source>
        <strain evidence="1 2">RP8</strain>
    </source>
</reference>
<protein>
    <recommendedName>
        <fullName evidence="3">Beta-lactamase-inhibitor-like PepSY-like domain-containing protein</fullName>
    </recommendedName>
</protein>
<dbReference type="Proteomes" id="UP001202180">
    <property type="component" value="Unassembled WGS sequence"/>
</dbReference>
<dbReference type="RefSeq" id="WP_248477849.1">
    <property type="nucleotide sequence ID" value="NZ_JALPRF010000002.1"/>
</dbReference>
<keyword evidence="2" id="KW-1185">Reference proteome</keyword>
<accession>A0ABT0HM85</accession>
<evidence type="ECO:0000313" key="2">
    <source>
        <dbReference type="Proteomes" id="UP001202180"/>
    </source>
</evidence>
<name>A0ABT0HM85_9BACT</name>
<organism evidence="1 2">
    <name type="scientific">Spirosoma liriopis</name>
    <dbReference type="NCBI Taxonomy" id="2937440"/>
    <lineage>
        <taxon>Bacteria</taxon>
        <taxon>Pseudomonadati</taxon>
        <taxon>Bacteroidota</taxon>
        <taxon>Cytophagia</taxon>
        <taxon>Cytophagales</taxon>
        <taxon>Cytophagaceae</taxon>
        <taxon>Spirosoma</taxon>
    </lineage>
</organism>
<dbReference type="EMBL" id="JALPRF010000002">
    <property type="protein sequence ID" value="MCK8493281.1"/>
    <property type="molecule type" value="Genomic_DNA"/>
</dbReference>
<gene>
    <name evidence="1" type="ORF">M0L20_15545</name>
</gene>
<proteinExistence type="predicted"/>
<evidence type="ECO:0000313" key="1">
    <source>
        <dbReference type="EMBL" id="MCK8493281.1"/>
    </source>
</evidence>
<evidence type="ECO:0008006" key="3">
    <source>
        <dbReference type="Google" id="ProtNLM"/>
    </source>
</evidence>